<proteinExistence type="predicted"/>
<dbReference type="Proteomes" id="UP001595378">
    <property type="component" value="Unassembled WGS sequence"/>
</dbReference>
<evidence type="ECO:0000313" key="1">
    <source>
        <dbReference type="EMBL" id="MFC3100859.1"/>
    </source>
</evidence>
<protein>
    <recommendedName>
        <fullName evidence="3">DUF937 domain-containing protein</fullName>
    </recommendedName>
</protein>
<dbReference type="EMBL" id="JBHRSU010000028">
    <property type="protein sequence ID" value="MFC3100859.1"/>
    <property type="molecule type" value="Genomic_DNA"/>
</dbReference>
<sequence>MSVFDSLLKGLTGAPDDVVNLAEKVGISPAMAEKAIAALGRSHQMQGDTVELASAQTGLDTGVLSSIVQHIGGEGSLTSFATMLNDNPQAKGLLDMLDKDGDGNPLNDIAGMAKGLFGKK</sequence>
<gene>
    <name evidence="1" type="ORF">ACFODK_08165</name>
</gene>
<accession>A0ABV7EG86</accession>
<keyword evidence="2" id="KW-1185">Reference proteome</keyword>
<organism evidence="1 2">
    <name type="scientific">Alteraurantiacibacter lauratis</name>
    <dbReference type="NCBI Taxonomy" id="2054627"/>
    <lineage>
        <taxon>Bacteria</taxon>
        <taxon>Pseudomonadati</taxon>
        <taxon>Pseudomonadota</taxon>
        <taxon>Alphaproteobacteria</taxon>
        <taxon>Sphingomonadales</taxon>
        <taxon>Erythrobacteraceae</taxon>
        <taxon>Alteraurantiacibacter</taxon>
    </lineage>
</organism>
<evidence type="ECO:0008006" key="3">
    <source>
        <dbReference type="Google" id="ProtNLM"/>
    </source>
</evidence>
<comment type="caution">
    <text evidence="1">The sequence shown here is derived from an EMBL/GenBank/DDBJ whole genome shotgun (WGS) entry which is preliminary data.</text>
</comment>
<reference evidence="2" key="1">
    <citation type="journal article" date="2019" name="Int. J. Syst. Evol. Microbiol.">
        <title>The Global Catalogue of Microorganisms (GCM) 10K type strain sequencing project: providing services to taxonomists for standard genome sequencing and annotation.</title>
        <authorList>
            <consortium name="The Broad Institute Genomics Platform"/>
            <consortium name="The Broad Institute Genome Sequencing Center for Infectious Disease"/>
            <person name="Wu L."/>
            <person name="Ma J."/>
        </authorList>
    </citation>
    <scope>NUCLEOTIDE SEQUENCE [LARGE SCALE GENOMIC DNA]</scope>
    <source>
        <strain evidence="2">KCTC 52606</strain>
    </source>
</reference>
<name>A0ABV7EG86_9SPHN</name>
<evidence type="ECO:0000313" key="2">
    <source>
        <dbReference type="Proteomes" id="UP001595378"/>
    </source>
</evidence>
<dbReference type="RefSeq" id="WP_336919905.1">
    <property type="nucleotide sequence ID" value="NZ_JBANRN010000013.1"/>
</dbReference>